<proteinExistence type="predicted"/>
<evidence type="ECO:0000313" key="1">
    <source>
        <dbReference type="EMBL" id="HJG15484.1"/>
    </source>
</evidence>
<dbReference type="EMBL" id="DYVK01000049">
    <property type="protein sequence ID" value="HJG15484.1"/>
    <property type="molecule type" value="Genomic_DNA"/>
</dbReference>
<sequence length="85" mass="9290">MPTVVLTTGGSRFLCDWSSILPGTVVCGGVPADFFEAKHLLLNYVKYLTGSNLLPFKLKLLKVVAKCSHFATTKIIEINLYLVSS</sequence>
<reference evidence="1" key="2">
    <citation type="submission" date="2021-09" db="EMBL/GenBank/DDBJ databases">
        <authorList>
            <person name="Gilroy R."/>
        </authorList>
    </citation>
    <scope>NUCLEOTIDE SEQUENCE</scope>
    <source>
        <strain evidence="1">CHK189-29639</strain>
    </source>
</reference>
<gene>
    <name evidence="1" type="ORF">K8V06_05020</name>
</gene>
<accession>A0A921IEC9</accession>
<reference evidence="1" key="1">
    <citation type="journal article" date="2021" name="PeerJ">
        <title>Extensive microbial diversity within the chicken gut microbiome revealed by metagenomics and culture.</title>
        <authorList>
            <person name="Gilroy R."/>
            <person name="Ravi A."/>
            <person name="Getino M."/>
            <person name="Pursley I."/>
            <person name="Horton D.L."/>
            <person name="Alikhan N.F."/>
            <person name="Baker D."/>
            <person name="Gharbi K."/>
            <person name="Hall N."/>
            <person name="Watson M."/>
            <person name="Adriaenssens E.M."/>
            <person name="Foster-Nyarko E."/>
            <person name="Jarju S."/>
            <person name="Secka A."/>
            <person name="Antonio M."/>
            <person name="Oren A."/>
            <person name="Chaudhuri R.R."/>
            <person name="La Ragione R."/>
            <person name="Hildebrand F."/>
            <person name="Pallen M.J."/>
        </authorList>
    </citation>
    <scope>NUCLEOTIDE SEQUENCE</scope>
    <source>
        <strain evidence="1">CHK189-29639</strain>
    </source>
</reference>
<organism evidence="1 2">
    <name type="scientific">Ligilactobacillus salivarius</name>
    <dbReference type="NCBI Taxonomy" id="1624"/>
    <lineage>
        <taxon>Bacteria</taxon>
        <taxon>Bacillati</taxon>
        <taxon>Bacillota</taxon>
        <taxon>Bacilli</taxon>
        <taxon>Lactobacillales</taxon>
        <taxon>Lactobacillaceae</taxon>
        <taxon>Ligilactobacillus</taxon>
    </lineage>
</organism>
<comment type="caution">
    <text evidence="1">The sequence shown here is derived from an EMBL/GenBank/DDBJ whole genome shotgun (WGS) entry which is preliminary data.</text>
</comment>
<name>A0A921IEC9_9LACO</name>
<dbReference type="Proteomes" id="UP000759256">
    <property type="component" value="Unassembled WGS sequence"/>
</dbReference>
<dbReference type="AlphaFoldDB" id="A0A921IEC9"/>
<protein>
    <submittedName>
        <fullName evidence="1">Uncharacterized protein</fullName>
    </submittedName>
</protein>
<dbReference type="RefSeq" id="WP_143454104.1">
    <property type="nucleotide sequence ID" value="NZ_CP027644.1"/>
</dbReference>
<evidence type="ECO:0000313" key="2">
    <source>
        <dbReference type="Proteomes" id="UP000759256"/>
    </source>
</evidence>